<dbReference type="CDD" id="cd11386">
    <property type="entry name" value="MCP_signal"/>
    <property type="match status" value="1"/>
</dbReference>
<evidence type="ECO:0000256" key="2">
    <source>
        <dbReference type="ARBA" id="ARBA00022475"/>
    </source>
</evidence>
<keyword evidence="12" id="KW-0175">Coiled coil</keyword>
<dbReference type="SMART" id="SM00304">
    <property type="entry name" value="HAMP"/>
    <property type="match status" value="1"/>
</dbReference>
<dbReference type="SMART" id="SM00283">
    <property type="entry name" value="MA"/>
    <property type="match status" value="1"/>
</dbReference>
<dbReference type="PATRIC" id="fig|1127483.3.peg.7900"/>
<accession>H1SHK6</accession>
<evidence type="ECO:0000256" key="5">
    <source>
        <dbReference type="ARBA" id="ARBA00022519"/>
    </source>
</evidence>
<keyword evidence="9 11" id="KW-0807">Transducer</keyword>
<dbReference type="InterPro" id="IPR004090">
    <property type="entry name" value="Chemotax_Me-accpt_rcpt"/>
</dbReference>
<dbReference type="Pfam" id="PF00015">
    <property type="entry name" value="MCPsignal"/>
    <property type="match status" value="1"/>
</dbReference>
<dbReference type="SUPFAM" id="SSF58104">
    <property type="entry name" value="Methyl-accepting chemotaxis protein (MCP) signaling domain"/>
    <property type="match status" value="1"/>
</dbReference>
<evidence type="ECO:0000256" key="10">
    <source>
        <dbReference type="ARBA" id="ARBA00029447"/>
    </source>
</evidence>
<evidence type="ECO:0000256" key="7">
    <source>
        <dbReference type="ARBA" id="ARBA00022989"/>
    </source>
</evidence>
<dbReference type="Pfam" id="PF00672">
    <property type="entry name" value="HAMP"/>
    <property type="match status" value="1"/>
</dbReference>
<evidence type="ECO:0000256" key="11">
    <source>
        <dbReference type="PROSITE-ProRule" id="PRU00284"/>
    </source>
</evidence>
<dbReference type="InterPro" id="IPR035440">
    <property type="entry name" value="4HB_MCP_dom_sf"/>
</dbReference>
<dbReference type="InterPro" id="IPR003660">
    <property type="entry name" value="HAMP_dom"/>
</dbReference>
<dbReference type="GO" id="GO:0004888">
    <property type="term" value="F:transmembrane signaling receptor activity"/>
    <property type="evidence" value="ECO:0007669"/>
    <property type="project" value="InterPro"/>
</dbReference>
<evidence type="ECO:0000313" key="18">
    <source>
        <dbReference type="Proteomes" id="UP000005808"/>
    </source>
</evidence>
<dbReference type="Pfam" id="PF02203">
    <property type="entry name" value="TarH"/>
    <property type="match status" value="1"/>
</dbReference>
<feature type="coiled-coil region" evidence="12">
    <location>
        <begin position="481"/>
        <end position="519"/>
    </location>
</feature>
<feature type="domain" description="HAMP" evidence="16">
    <location>
        <begin position="224"/>
        <end position="276"/>
    </location>
</feature>
<feature type="domain" description="Methyl-accepting transducer" evidence="15">
    <location>
        <begin position="281"/>
        <end position="510"/>
    </location>
</feature>
<name>H1SHK6_9BURK</name>
<dbReference type="FunFam" id="1.10.287.950:FF:000001">
    <property type="entry name" value="Methyl-accepting chemotaxis sensory transducer"/>
    <property type="match status" value="1"/>
</dbReference>
<dbReference type="InterPro" id="IPR004089">
    <property type="entry name" value="MCPsignal_dom"/>
</dbReference>
<dbReference type="PANTHER" id="PTHR43531:SF14">
    <property type="entry name" value="METHYL-ACCEPTING CHEMOTAXIS PROTEIN I-RELATED"/>
    <property type="match status" value="1"/>
</dbReference>
<protein>
    <submittedName>
        <fullName evidence="17">Methyl-accepting chemotaxis sensory transducer</fullName>
    </submittedName>
</protein>
<keyword evidence="3" id="KW-0488">Methylation</keyword>
<keyword evidence="6 14" id="KW-0812">Transmembrane</keyword>
<sequence>MRVPYRIGCFMSFHNNIQIKTLLRGAMAMLSLLLMLVGGVGLYGMSHSNDALQETYGNQLASSQALGETMLGTTRMRLALDRGVMPGEGDDAKAAVDRSMIFVDGAEAAWKRYAALPQDTEEKALATEFARKRQEFMEKGILPVQKALRENNADAALNVAKKDLPELQRSMATAYEALQAFQYRTGQSNFNEAQAGFQRVRALSLLLIAFGLVVAVLCTTTLQRAIVRPVEEALAVFERIAAGDLTSRITNVSRNEVGRMMQALVAMQESLSNIVSQVRGGTDSIASATQQIATGNLDLSQRTEEQASSLEETAASMEELTSAVRQNSDNARQAGVLATDASQIALKGGDVVGRVVDTMNEINGSSRKVVEIIAVIEGIAFQTNILALNAAVEAARAGEQGRGFAVVAGEVRTLAQRSAAAAKEIEALISESGQRVESGTRLVAEAGQTMGEIVNAVKRVTDIMNEISAATQEQTSGIEQVNQAVTQMDQVTQQNAALVEEAAAAAGALEEQAQKLNGVVSVFRLSGSHVVAAQPPVTRAPVAVKAVAGSSAGRQPAMPARPRAPVQRQARAARPAVPAMASAGAGGDDWSAF</sequence>
<dbReference type="InterPro" id="IPR003122">
    <property type="entry name" value="Tar_rcpt_lig-bd"/>
</dbReference>
<dbReference type="GO" id="GO:0007165">
    <property type="term" value="P:signal transduction"/>
    <property type="evidence" value="ECO:0007669"/>
    <property type="project" value="UniProtKB-KW"/>
</dbReference>
<evidence type="ECO:0000259" key="15">
    <source>
        <dbReference type="PROSITE" id="PS50111"/>
    </source>
</evidence>
<dbReference type="Gene3D" id="1.20.120.30">
    <property type="entry name" value="Aspartate receptor, ligand-binding domain"/>
    <property type="match status" value="1"/>
</dbReference>
<proteinExistence type="inferred from homology"/>
<dbReference type="Gene3D" id="1.10.287.950">
    <property type="entry name" value="Methyl-accepting chemotaxis protein"/>
    <property type="match status" value="1"/>
</dbReference>
<reference evidence="17 18" key="1">
    <citation type="journal article" date="2012" name="J. Bacteriol.">
        <title>De Novo Genome Project of Cupriavidus basilensis OR16.</title>
        <authorList>
            <person name="Cserhati M."/>
            <person name="Kriszt B."/>
            <person name="Szoboszlay S."/>
            <person name="Toth A."/>
            <person name="Szabo I."/>
            <person name="Tancsics A."/>
            <person name="Nagy I."/>
            <person name="Horvath B."/>
            <person name="Nagy I."/>
            <person name="Kukolya J."/>
        </authorList>
    </citation>
    <scope>NUCLEOTIDE SEQUENCE [LARGE SCALE GENOMIC DNA]</scope>
    <source>
        <strain evidence="17 18">OR16</strain>
    </source>
</reference>
<dbReference type="EMBL" id="AHJE01000162">
    <property type="protein sequence ID" value="EHP37999.1"/>
    <property type="molecule type" value="Genomic_DNA"/>
</dbReference>
<evidence type="ECO:0000256" key="13">
    <source>
        <dbReference type="SAM" id="MobiDB-lite"/>
    </source>
</evidence>
<dbReference type="GO" id="GO:0005886">
    <property type="term" value="C:plasma membrane"/>
    <property type="evidence" value="ECO:0007669"/>
    <property type="project" value="UniProtKB-SubCell"/>
</dbReference>
<keyword evidence="5" id="KW-0997">Cell inner membrane</keyword>
<keyword evidence="2" id="KW-1003">Cell membrane</keyword>
<dbReference type="SUPFAM" id="SSF47170">
    <property type="entry name" value="Aspartate receptor, ligand-binding domain"/>
    <property type="match status" value="1"/>
</dbReference>
<comment type="caution">
    <text evidence="17">The sequence shown here is derived from an EMBL/GenBank/DDBJ whole genome shotgun (WGS) entry which is preliminary data.</text>
</comment>
<organism evidence="17 18">
    <name type="scientific">Cupriavidus basilensis OR16</name>
    <dbReference type="NCBI Taxonomy" id="1127483"/>
    <lineage>
        <taxon>Bacteria</taxon>
        <taxon>Pseudomonadati</taxon>
        <taxon>Pseudomonadota</taxon>
        <taxon>Betaproteobacteria</taxon>
        <taxon>Burkholderiales</taxon>
        <taxon>Burkholderiaceae</taxon>
        <taxon>Cupriavidus</taxon>
    </lineage>
</organism>
<keyword evidence="7 14" id="KW-1133">Transmembrane helix</keyword>
<evidence type="ECO:0000256" key="4">
    <source>
        <dbReference type="ARBA" id="ARBA00022500"/>
    </source>
</evidence>
<comment type="similarity">
    <text evidence="10">Belongs to the methyl-accepting chemotaxis (MCP) protein family.</text>
</comment>
<dbReference type="InterPro" id="IPR051310">
    <property type="entry name" value="MCP_chemotaxis"/>
</dbReference>
<comment type="subcellular location">
    <subcellularLocation>
        <location evidence="1">Cell inner membrane</location>
        <topology evidence="1">Multi-pass membrane protein</topology>
    </subcellularLocation>
</comment>
<evidence type="ECO:0000256" key="8">
    <source>
        <dbReference type="ARBA" id="ARBA00023136"/>
    </source>
</evidence>
<evidence type="ECO:0000259" key="16">
    <source>
        <dbReference type="PROSITE" id="PS50885"/>
    </source>
</evidence>
<evidence type="ECO:0000313" key="17">
    <source>
        <dbReference type="EMBL" id="EHP37999.1"/>
    </source>
</evidence>
<evidence type="ECO:0000256" key="12">
    <source>
        <dbReference type="SAM" id="Coils"/>
    </source>
</evidence>
<evidence type="ECO:0000256" key="3">
    <source>
        <dbReference type="ARBA" id="ARBA00022481"/>
    </source>
</evidence>
<evidence type="ECO:0000256" key="6">
    <source>
        <dbReference type="ARBA" id="ARBA00022692"/>
    </source>
</evidence>
<feature type="region of interest" description="Disordered" evidence="13">
    <location>
        <begin position="549"/>
        <end position="593"/>
    </location>
</feature>
<evidence type="ECO:0000256" key="1">
    <source>
        <dbReference type="ARBA" id="ARBA00004429"/>
    </source>
</evidence>
<dbReference type="PROSITE" id="PS50885">
    <property type="entry name" value="HAMP"/>
    <property type="match status" value="1"/>
</dbReference>
<evidence type="ECO:0000256" key="9">
    <source>
        <dbReference type="ARBA" id="ARBA00023224"/>
    </source>
</evidence>
<feature type="transmembrane region" description="Helical" evidence="14">
    <location>
        <begin position="21"/>
        <end position="45"/>
    </location>
</feature>
<keyword evidence="8 14" id="KW-0472">Membrane</keyword>
<dbReference type="CDD" id="cd06225">
    <property type="entry name" value="HAMP"/>
    <property type="match status" value="1"/>
</dbReference>
<keyword evidence="4" id="KW-0145">Chemotaxis</keyword>
<dbReference type="PRINTS" id="PR00260">
    <property type="entry name" value="CHEMTRNSDUCR"/>
</dbReference>
<dbReference type="PANTHER" id="PTHR43531">
    <property type="entry name" value="PROTEIN ICFG"/>
    <property type="match status" value="1"/>
</dbReference>
<dbReference type="Proteomes" id="UP000005808">
    <property type="component" value="Unassembled WGS sequence"/>
</dbReference>
<dbReference type="PROSITE" id="PS50111">
    <property type="entry name" value="CHEMOTAXIS_TRANSDUC_2"/>
    <property type="match status" value="1"/>
</dbReference>
<dbReference type="GO" id="GO:0006935">
    <property type="term" value="P:chemotaxis"/>
    <property type="evidence" value="ECO:0007669"/>
    <property type="project" value="UniProtKB-KW"/>
</dbReference>
<evidence type="ECO:0000256" key="14">
    <source>
        <dbReference type="SAM" id="Phobius"/>
    </source>
</evidence>
<gene>
    <name evidence="17" type="ORF">OR16_39714</name>
</gene>
<dbReference type="AlphaFoldDB" id="H1SHK6"/>